<dbReference type="KEGG" id="tps:THAPS_6925"/>
<feature type="coiled-coil region" evidence="1">
    <location>
        <begin position="209"/>
        <end position="236"/>
    </location>
</feature>
<gene>
    <name evidence="3" type="ORF">THAPS_6925</name>
</gene>
<evidence type="ECO:0000256" key="2">
    <source>
        <dbReference type="SAM" id="MobiDB-lite"/>
    </source>
</evidence>
<dbReference type="EMBL" id="CP001160">
    <property type="protein sequence ID" value="ACI64524.1"/>
    <property type="molecule type" value="Genomic_DNA"/>
</dbReference>
<feature type="region of interest" description="Disordered" evidence="2">
    <location>
        <begin position="664"/>
        <end position="709"/>
    </location>
</feature>
<feature type="region of interest" description="Disordered" evidence="2">
    <location>
        <begin position="724"/>
        <end position="779"/>
    </location>
</feature>
<dbReference type="PROSITE" id="PS50896">
    <property type="entry name" value="LISH"/>
    <property type="match status" value="1"/>
</dbReference>
<evidence type="ECO:0000313" key="4">
    <source>
        <dbReference type="Proteomes" id="UP000001449"/>
    </source>
</evidence>
<accession>B5YMV6</accession>
<evidence type="ECO:0000256" key="1">
    <source>
        <dbReference type="SAM" id="Coils"/>
    </source>
</evidence>
<name>B5YMV6_THAPS</name>
<proteinExistence type="predicted"/>
<keyword evidence="1" id="KW-0175">Coiled coil</keyword>
<protein>
    <recommendedName>
        <fullName evidence="5">LisH domain-containing protein</fullName>
    </recommendedName>
</protein>
<dbReference type="SMART" id="SM00667">
    <property type="entry name" value="LisH"/>
    <property type="match status" value="1"/>
</dbReference>
<reference evidence="3 4" key="2">
    <citation type="journal article" date="2008" name="Nature">
        <title>The Phaeodactylum genome reveals the evolutionary history of diatom genomes.</title>
        <authorList>
            <person name="Bowler C."/>
            <person name="Allen A.E."/>
            <person name="Badger J.H."/>
            <person name="Grimwood J."/>
            <person name="Jabbari K."/>
            <person name="Kuo A."/>
            <person name="Maheswari U."/>
            <person name="Martens C."/>
            <person name="Maumus F."/>
            <person name="Otillar R.P."/>
            <person name="Rayko E."/>
            <person name="Salamov A."/>
            <person name="Vandepoele K."/>
            <person name="Beszteri B."/>
            <person name="Gruber A."/>
            <person name="Heijde M."/>
            <person name="Katinka M."/>
            <person name="Mock T."/>
            <person name="Valentin K."/>
            <person name="Verret F."/>
            <person name="Berges J.A."/>
            <person name="Brownlee C."/>
            <person name="Cadoret J.P."/>
            <person name="Chiovitti A."/>
            <person name="Choi C.J."/>
            <person name="Coesel S."/>
            <person name="De Martino A."/>
            <person name="Detter J.C."/>
            <person name="Durkin C."/>
            <person name="Falciatore A."/>
            <person name="Fournet J."/>
            <person name="Haruta M."/>
            <person name="Huysman M.J."/>
            <person name="Jenkins B.D."/>
            <person name="Jiroutova K."/>
            <person name="Jorgensen R.E."/>
            <person name="Joubert Y."/>
            <person name="Kaplan A."/>
            <person name="Kroger N."/>
            <person name="Kroth P.G."/>
            <person name="La Roche J."/>
            <person name="Lindquist E."/>
            <person name="Lommer M."/>
            <person name="Martin-Jezequel V."/>
            <person name="Lopez P.J."/>
            <person name="Lucas S."/>
            <person name="Mangogna M."/>
            <person name="McGinnis K."/>
            <person name="Medlin L.K."/>
            <person name="Montsant A."/>
            <person name="Oudot-Le Secq M.P."/>
            <person name="Napoli C."/>
            <person name="Obornik M."/>
            <person name="Parker M.S."/>
            <person name="Petit J.L."/>
            <person name="Porcel B.M."/>
            <person name="Poulsen N."/>
            <person name="Robison M."/>
            <person name="Rychlewski L."/>
            <person name="Rynearson T.A."/>
            <person name="Schmutz J."/>
            <person name="Shapiro H."/>
            <person name="Siaut M."/>
            <person name="Stanley M."/>
            <person name="Sussman M.R."/>
            <person name="Taylor A.R."/>
            <person name="Vardi A."/>
            <person name="von Dassow P."/>
            <person name="Vyverman W."/>
            <person name="Willis A."/>
            <person name="Wyrwicz L.S."/>
            <person name="Rokhsar D.S."/>
            <person name="Weissenbach J."/>
            <person name="Armbrust E.V."/>
            <person name="Green B.R."/>
            <person name="Van de Peer Y."/>
            <person name="Grigoriev I.V."/>
        </authorList>
    </citation>
    <scope>NUCLEOTIDE SEQUENCE [LARGE SCALE GENOMIC DNA]</scope>
    <source>
        <strain evidence="3 4">CCMP1335</strain>
    </source>
</reference>
<dbReference type="InterPro" id="IPR006594">
    <property type="entry name" value="LisH"/>
</dbReference>
<dbReference type="Proteomes" id="UP000001449">
    <property type="component" value="Chromosome 7"/>
</dbReference>
<organism evidence="3 4">
    <name type="scientific">Thalassiosira pseudonana</name>
    <name type="common">Marine diatom</name>
    <name type="synonym">Cyclotella nana</name>
    <dbReference type="NCBI Taxonomy" id="35128"/>
    <lineage>
        <taxon>Eukaryota</taxon>
        <taxon>Sar</taxon>
        <taxon>Stramenopiles</taxon>
        <taxon>Ochrophyta</taxon>
        <taxon>Bacillariophyta</taxon>
        <taxon>Coscinodiscophyceae</taxon>
        <taxon>Thalassiosirophycidae</taxon>
        <taxon>Thalassiosirales</taxon>
        <taxon>Thalassiosiraceae</taxon>
        <taxon>Thalassiosira</taxon>
    </lineage>
</organism>
<dbReference type="AlphaFoldDB" id="B5YMV6"/>
<sequence>MPNANDVNEQAQFRAAIQEQLRDAGTYDEITASVRSRLLLSLQNSPNQRSTTAKRDSVEDVAVQSLIYQFLEQQSLKHTLSVFSAESGLDTRLPLSPDKAIKALGLGAILKDLSAIEDTNATATALSTILRVVPQLNAKQMLTSPTNVTRTISKSVQTEVDCNIKGNSKPLPSNVSMEQRLIEIERNCEQRMRAEMNEKLKLSAKRQAIHAMRRLEEKHKEEIKVLRLEMKDEKARSTQIRDDLVEKLSNQQLSMQKERSDNDNTLQKILLEKQTLESEIDLINERVREMQQRRLKDWTDERDKMTQAYAKLMNELEEQQRCLQRERNDIARQHDATQATEMMCSMLEKDRVAWISERESLLAENSTLTQQKGILHQSLAKSQAARARQDQEQLIKEESFQQERSTTQYQLLNVQDKYESVCCDLDRTMLELENSRNEVTALRSLLKQSQSALECISFRDDGQRNMILEKKKTAVDSNSHSRTKERLQMIVQRRHEAMASRLQVSSVSFPSLKSELPLSLPSSSPLKHTPPQKVNINVHQSNQTQPFMSADPPCGSLDDPPGHREDSLEIFDISPKQAKPQEPDTIQHIATNGSSNGNYGPVQENIQKDTHSLDVSVLSEDMIVNVFTTAQRNAAAIMSSSATESSTCNDNGAQDDQDTTSATTFVENGFGTDTGTMPHRDGPHNNTHASASQVLDEAQQSEQYSESFQTIDVESTAAAVKEVEEYTRPDENSSIADTAEDSTNKSSYSFVDEGASNDDQVSSGSVSASSSNGYSDGSFYEESFLSDAIRVDAS</sequence>
<evidence type="ECO:0008006" key="5">
    <source>
        <dbReference type="Google" id="ProtNLM"/>
    </source>
</evidence>
<feature type="compositionally biased region" description="Low complexity" evidence="2">
    <location>
        <begin position="762"/>
        <end position="778"/>
    </location>
</feature>
<evidence type="ECO:0000313" key="3">
    <source>
        <dbReference type="EMBL" id="ACI64524.1"/>
    </source>
</evidence>
<dbReference type="InParanoid" id="B5YMV6"/>
<feature type="coiled-coil region" evidence="1">
    <location>
        <begin position="425"/>
        <end position="452"/>
    </location>
</feature>
<dbReference type="eggNOG" id="ENOG502QZ8V">
    <property type="taxonomic scope" value="Eukaryota"/>
</dbReference>
<feature type="compositionally biased region" description="Polar residues" evidence="2">
    <location>
        <begin position="684"/>
        <end position="709"/>
    </location>
</feature>
<dbReference type="GeneID" id="7444095"/>
<dbReference type="PaxDb" id="35128-Thaps6925"/>
<keyword evidence="4" id="KW-1185">Reference proteome</keyword>
<feature type="coiled-coil region" evidence="1">
    <location>
        <begin position="266"/>
        <end position="333"/>
    </location>
</feature>
<dbReference type="RefSeq" id="XP_002295807.1">
    <property type="nucleotide sequence ID" value="XM_002295771.1"/>
</dbReference>
<dbReference type="HOGENOM" id="CLU_353969_0_0_1"/>
<reference evidence="3 4" key="1">
    <citation type="journal article" date="2004" name="Science">
        <title>The genome of the diatom Thalassiosira pseudonana: ecology, evolution, and metabolism.</title>
        <authorList>
            <person name="Armbrust E.V."/>
            <person name="Berges J.A."/>
            <person name="Bowler C."/>
            <person name="Green B.R."/>
            <person name="Martinez D."/>
            <person name="Putnam N.H."/>
            <person name="Zhou S."/>
            <person name="Allen A.E."/>
            <person name="Apt K.E."/>
            <person name="Bechner M."/>
            <person name="Brzezinski M.A."/>
            <person name="Chaal B.K."/>
            <person name="Chiovitti A."/>
            <person name="Davis A.K."/>
            <person name="Demarest M.S."/>
            <person name="Detter J.C."/>
            <person name="Glavina T."/>
            <person name="Goodstein D."/>
            <person name="Hadi M.Z."/>
            <person name="Hellsten U."/>
            <person name="Hildebrand M."/>
            <person name="Jenkins B.D."/>
            <person name="Jurka J."/>
            <person name="Kapitonov V.V."/>
            <person name="Kroger N."/>
            <person name="Lau W.W."/>
            <person name="Lane T.W."/>
            <person name="Larimer F.W."/>
            <person name="Lippmeier J.C."/>
            <person name="Lucas S."/>
            <person name="Medina M."/>
            <person name="Montsant A."/>
            <person name="Obornik M."/>
            <person name="Parker M.S."/>
            <person name="Palenik B."/>
            <person name="Pazour G.J."/>
            <person name="Richardson P.M."/>
            <person name="Rynearson T.A."/>
            <person name="Saito M.A."/>
            <person name="Schwartz D.C."/>
            <person name="Thamatrakoln K."/>
            <person name="Valentin K."/>
            <person name="Vardi A."/>
            <person name="Wilkerson F.P."/>
            <person name="Rokhsar D.S."/>
        </authorList>
    </citation>
    <scope>NUCLEOTIDE SEQUENCE [LARGE SCALE GENOMIC DNA]</scope>
    <source>
        <strain evidence="3 4">CCMP1335</strain>
    </source>
</reference>